<feature type="compositionally biased region" description="Basic and acidic residues" evidence="3">
    <location>
        <begin position="305"/>
        <end position="317"/>
    </location>
</feature>
<dbReference type="InParanoid" id="A0A066W0Q0"/>
<comment type="caution">
    <text evidence="4">The sequence shown here is derived from an EMBL/GenBank/DDBJ whole genome shotgun (WGS) entry which is preliminary data.</text>
</comment>
<dbReference type="AlphaFoldDB" id="A0A066W0Q0"/>
<dbReference type="FunCoup" id="A0A066W0Q0">
    <property type="interactions" value="22"/>
</dbReference>
<evidence type="ECO:0000313" key="4">
    <source>
        <dbReference type="EMBL" id="KDN47547.1"/>
    </source>
</evidence>
<evidence type="ECO:0000256" key="3">
    <source>
        <dbReference type="SAM" id="MobiDB-lite"/>
    </source>
</evidence>
<sequence>MSTQQPGSFRAQSFQATGKATLRSFGGSGSRQYSAVSASSSTRWCTFSELAFTFPLKLISPRQSSEDAVKRIWEYRQRQAKGKRREPDDALIKPVGVLYIVGYGGGLVSGDVVKLDIDVGSGSTLLALTQGSTKVFKVRRRLPASASSMHHHSVRIPGEKTTDEYSASTATPPSPTNLAPPRTEPGPDTRQYFRVIVRENATLALIPDPVTCYEHARYEQVQRIDCRCPKTSSLALLDWYTSGRTLLAQPQHNSEVNDLQKVNVSELWGFERYKSRNEIRVADHVIVRDSLLLSSDADVPPTSGERAKGTERRDRDSISTLARRNAPYGCYATLFLLGPDFQAIIEELVIAYHQVQQRVLREAPALLWSFSILREDRAGGGTGADAGANEEDNECVLKTAVLRVAAADAEAVRTWLRGALGQLQAVIGDDLYKQAFGT</sequence>
<dbReference type="HOGENOM" id="CLU_021703_1_1_1"/>
<evidence type="ECO:0008006" key="6">
    <source>
        <dbReference type="Google" id="ProtNLM"/>
    </source>
</evidence>
<feature type="region of interest" description="Disordered" evidence="3">
    <location>
        <begin position="297"/>
        <end position="317"/>
    </location>
</feature>
<dbReference type="PANTHER" id="PTHR33643:SF1">
    <property type="entry name" value="UREASE ACCESSORY PROTEIN D"/>
    <property type="match status" value="1"/>
</dbReference>
<dbReference type="Pfam" id="PF01774">
    <property type="entry name" value="UreD"/>
    <property type="match status" value="1"/>
</dbReference>
<dbReference type="OMA" id="CMENIIT"/>
<dbReference type="HAMAP" id="MF_01384">
    <property type="entry name" value="UreD"/>
    <property type="match status" value="1"/>
</dbReference>
<keyword evidence="5" id="KW-1185">Reference proteome</keyword>
<dbReference type="GO" id="GO:0016151">
    <property type="term" value="F:nickel cation binding"/>
    <property type="evidence" value="ECO:0007669"/>
    <property type="project" value="InterPro"/>
</dbReference>
<proteinExistence type="inferred from homology"/>
<dbReference type="OrthoDB" id="5550464at2759"/>
<dbReference type="PANTHER" id="PTHR33643">
    <property type="entry name" value="UREASE ACCESSORY PROTEIN D"/>
    <property type="match status" value="1"/>
</dbReference>
<dbReference type="InterPro" id="IPR002669">
    <property type="entry name" value="UreD"/>
</dbReference>
<organism evidence="4 5">
    <name type="scientific">Tilletiaria anomala (strain ATCC 24038 / CBS 436.72 / UBC 951)</name>
    <dbReference type="NCBI Taxonomy" id="1037660"/>
    <lineage>
        <taxon>Eukaryota</taxon>
        <taxon>Fungi</taxon>
        <taxon>Dikarya</taxon>
        <taxon>Basidiomycota</taxon>
        <taxon>Ustilaginomycotina</taxon>
        <taxon>Exobasidiomycetes</taxon>
        <taxon>Georgefischeriales</taxon>
        <taxon>Tilletiariaceae</taxon>
        <taxon>Tilletiaria</taxon>
    </lineage>
</organism>
<protein>
    <recommendedName>
        <fullName evidence="6">UreD-domain-containing protein</fullName>
    </recommendedName>
</protein>
<dbReference type="STRING" id="1037660.A0A066W0Q0"/>
<evidence type="ECO:0000313" key="5">
    <source>
        <dbReference type="Proteomes" id="UP000027361"/>
    </source>
</evidence>
<name>A0A066W0Q0_TILAU</name>
<dbReference type="RefSeq" id="XP_013243884.1">
    <property type="nucleotide sequence ID" value="XM_013388430.1"/>
</dbReference>
<keyword evidence="2" id="KW-0143">Chaperone</keyword>
<evidence type="ECO:0000256" key="1">
    <source>
        <dbReference type="ARBA" id="ARBA00007177"/>
    </source>
</evidence>
<gene>
    <name evidence="4" type="ORF">K437DRAFT_255825</name>
</gene>
<evidence type="ECO:0000256" key="2">
    <source>
        <dbReference type="ARBA" id="ARBA00023186"/>
    </source>
</evidence>
<dbReference type="GeneID" id="25264260"/>
<accession>A0A066W0Q0</accession>
<dbReference type="EMBL" id="JMSN01000029">
    <property type="protein sequence ID" value="KDN47547.1"/>
    <property type="molecule type" value="Genomic_DNA"/>
</dbReference>
<reference evidence="4 5" key="1">
    <citation type="submission" date="2014-05" db="EMBL/GenBank/DDBJ databases">
        <title>Draft genome sequence of a rare smut relative, Tilletiaria anomala UBC 951.</title>
        <authorList>
            <consortium name="DOE Joint Genome Institute"/>
            <person name="Toome M."/>
            <person name="Kuo A."/>
            <person name="Henrissat B."/>
            <person name="Lipzen A."/>
            <person name="Tritt A."/>
            <person name="Yoshinaga Y."/>
            <person name="Zane M."/>
            <person name="Barry K."/>
            <person name="Grigoriev I.V."/>
            <person name="Spatafora J.W."/>
            <person name="Aimea M.C."/>
        </authorList>
    </citation>
    <scope>NUCLEOTIDE SEQUENCE [LARGE SCALE GENOMIC DNA]</scope>
    <source>
        <strain evidence="4 5">UBC 951</strain>
    </source>
</reference>
<comment type="similarity">
    <text evidence="1">Belongs to the UreD family.</text>
</comment>
<feature type="region of interest" description="Disordered" evidence="3">
    <location>
        <begin position="146"/>
        <end position="188"/>
    </location>
</feature>
<dbReference type="Proteomes" id="UP000027361">
    <property type="component" value="Unassembled WGS sequence"/>
</dbReference>